<organism evidence="1 2">
    <name type="scientific">Alternaria panax</name>
    <dbReference type="NCBI Taxonomy" id="48097"/>
    <lineage>
        <taxon>Eukaryota</taxon>
        <taxon>Fungi</taxon>
        <taxon>Dikarya</taxon>
        <taxon>Ascomycota</taxon>
        <taxon>Pezizomycotina</taxon>
        <taxon>Dothideomycetes</taxon>
        <taxon>Pleosporomycetidae</taxon>
        <taxon>Pleosporales</taxon>
        <taxon>Pleosporineae</taxon>
        <taxon>Pleosporaceae</taxon>
        <taxon>Alternaria</taxon>
        <taxon>Alternaria sect. Panax</taxon>
    </lineage>
</organism>
<keyword evidence="2" id="KW-1185">Reference proteome</keyword>
<dbReference type="Proteomes" id="UP001199106">
    <property type="component" value="Unassembled WGS sequence"/>
</dbReference>
<reference evidence="1" key="1">
    <citation type="submission" date="2021-07" db="EMBL/GenBank/DDBJ databases">
        <title>Genome Resource of American Ginseng Black Spot Pathogen Alternaria panax.</title>
        <authorList>
            <person name="Qiu C."/>
            <person name="Wang W."/>
            <person name="Liu Z."/>
        </authorList>
    </citation>
    <scope>NUCLEOTIDE SEQUENCE</scope>
    <source>
        <strain evidence="1">BNCC115425</strain>
    </source>
</reference>
<dbReference type="EMBL" id="JAANER010000002">
    <property type="protein sequence ID" value="KAG9194650.1"/>
    <property type="molecule type" value="Genomic_DNA"/>
</dbReference>
<dbReference type="AlphaFoldDB" id="A0AAD4NV56"/>
<proteinExistence type="predicted"/>
<protein>
    <submittedName>
        <fullName evidence="1">Uncharacterized protein</fullName>
    </submittedName>
</protein>
<evidence type="ECO:0000313" key="2">
    <source>
        <dbReference type="Proteomes" id="UP001199106"/>
    </source>
</evidence>
<comment type="caution">
    <text evidence="1">The sequence shown here is derived from an EMBL/GenBank/DDBJ whole genome shotgun (WGS) entry which is preliminary data.</text>
</comment>
<sequence>MAALRFAAGDPDSATMLAKKPFACTASSHEPWPPVPVYEPTTA</sequence>
<feature type="non-terminal residue" evidence="1">
    <location>
        <position position="1"/>
    </location>
</feature>
<accession>A0AAD4NV56</accession>
<evidence type="ECO:0000313" key="1">
    <source>
        <dbReference type="EMBL" id="KAG9194650.1"/>
    </source>
</evidence>
<name>A0AAD4NV56_9PLEO</name>
<gene>
    <name evidence="1" type="ORF">G6011_04685</name>
</gene>